<gene>
    <name evidence="1" type="ORF">ACAOBT_LOCUS36508</name>
</gene>
<dbReference type="EMBL" id="CAKOFQ010009673">
    <property type="protein sequence ID" value="CAH2018237.1"/>
    <property type="molecule type" value="Genomic_DNA"/>
</dbReference>
<keyword evidence="2" id="KW-1185">Reference proteome</keyword>
<dbReference type="AlphaFoldDB" id="A0A9P0VRY5"/>
<proteinExistence type="predicted"/>
<accession>A0A9P0VRY5</accession>
<evidence type="ECO:0000313" key="2">
    <source>
        <dbReference type="Proteomes" id="UP001152888"/>
    </source>
</evidence>
<comment type="caution">
    <text evidence="1">The sequence shown here is derived from an EMBL/GenBank/DDBJ whole genome shotgun (WGS) entry which is preliminary data.</text>
</comment>
<feature type="non-terminal residue" evidence="1">
    <location>
        <position position="1"/>
    </location>
</feature>
<reference evidence="1" key="1">
    <citation type="submission" date="2022-03" db="EMBL/GenBank/DDBJ databases">
        <authorList>
            <person name="Sayadi A."/>
        </authorList>
    </citation>
    <scope>NUCLEOTIDE SEQUENCE</scope>
</reference>
<name>A0A9P0VRY5_ACAOB</name>
<organism evidence="1 2">
    <name type="scientific">Acanthoscelides obtectus</name>
    <name type="common">Bean weevil</name>
    <name type="synonym">Bruchus obtectus</name>
    <dbReference type="NCBI Taxonomy" id="200917"/>
    <lineage>
        <taxon>Eukaryota</taxon>
        <taxon>Metazoa</taxon>
        <taxon>Ecdysozoa</taxon>
        <taxon>Arthropoda</taxon>
        <taxon>Hexapoda</taxon>
        <taxon>Insecta</taxon>
        <taxon>Pterygota</taxon>
        <taxon>Neoptera</taxon>
        <taxon>Endopterygota</taxon>
        <taxon>Coleoptera</taxon>
        <taxon>Polyphaga</taxon>
        <taxon>Cucujiformia</taxon>
        <taxon>Chrysomeloidea</taxon>
        <taxon>Chrysomelidae</taxon>
        <taxon>Bruchinae</taxon>
        <taxon>Bruchini</taxon>
        <taxon>Acanthoscelides</taxon>
    </lineage>
</organism>
<dbReference type="Proteomes" id="UP001152888">
    <property type="component" value="Unassembled WGS sequence"/>
</dbReference>
<evidence type="ECO:0000313" key="1">
    <source>
        <dbReference type="EMBL" id="CAH2018237.1"/>
    </source>
</evidence>
<sequence length="106" mass="11436">SLCPLCPFVPFVHCPLCPLCPLCPRVPFVPFVPFVPPLARGLVSCSCSAGRPARAFASRLRPGVVCFFGRQRLAAVVASRVSCSVAVRCGRWSLTVERGGTTRRFS</sequence>
<protein>
    <submittedName>
        <fullName evidence="1">Uncharacterized protein</fullName>
    </submittedName>
</protein>